<dbReference type="AlphaFoldDB" id="A0A199UA40"/>
<name>A0A199UA40_MANES</name>
<dbReference type="Pfam" id="PF14223">
    <property type="entry name" value="Retrotran_gag_2"/>
    <property type="match status" value="1"/>
</dbReference>
<dbReference type="PANTHER" id="PTHR47481">
    <property type="match status" value="1"/>
</dbReference>
<sequence>MPQNYPTWKLVPVFRGYNLMGYIDRTLPCPSLVVQQEDGKDMSNSDYEFWFCQDQLILVAIIASTSFSVMHLVSSATSSADAWDKIQVSYANRSATRILSLREKLANFKCESKPVSEYLQAVKIMAEYLALCGSPVFDIDLVIYVLHSVGTEFRDIAAAVRARDSVKLQAHELYLNRIDPLYAPAPMVANNVRKRSASRQTNQFDHQGFSNVNNSFSSSPFSSAKNNHSDFVRKASDLSTEEVITLGRIENSLYRLSLLSKYGFL</sequence>
<proteinExistence type="predicted"/>
<evidence type="ECO:0000313" key="1">
    <source>
        <dbReference type="EMBL" id="OAY21328.1"/>
    </source>
</evidence>
<gene>
    <name evidence="1" type="ORF">MANES_S097200</name>
</gene>
<dbReference type="PANTHER" id="PTHR47481:SF21">
    <property type="entry name" value="BASIC-LEUCINE ZIPPER TRANSCRIPTION FACTOR Q-RELATED"/>
    <property type="match status" value="1"/>
</dbReference>
<evidence type="ECO:0008006" key="2">
    <source>
        <dbReference type="Google" id="ProtNLM"/>
    </source>
</evidence>
<accession>A0A199UA40</accession>
<reference evidence="1" key="1">
    <citation type="submission" date="2016-02" db="EMBL/GenBank/DDBJ databases">
        <title>WGS assembly of Manihot esculenta.</title>
        <authorList>
            <person name="Bredeson J.V."/>
            <person name="Prochnik S.E."/>
            <person name="Lyons J.B."/>
            <person name="Schmutz J."/>
            <person name="Grimwood J."/>
            <person name="Vrebalov J."/>
            <person name="Bart R.S."/>
            <person name="Amuge T."/>
            <person name="Ferguson M.E."/>
            <person name="Green R."/>
            <person name="Putnam N."/>
            <person name="Stites J."/>
            <person name="Rounsley S."/>
            <person name="Rokhsar D.S."/>
        </authorList>
    </citation>
    <scope>NUCLEOTIDE SEQUENCE [LARGE SCALE GENOMIC DNA]</scope>
    <source>
        <tissue evidence="1">Leaf</tissue>
    </source>
</reference>
<protein>
    <recommendedName>
        <fullName evidence="2">Retrotransposon Copia-like N-terminal domain-containing protein</fullName>
    </recommendedName>
</protein>
<organism evidence="1">
    <name type="scientific">Manihot esculenta</name>
    <name type="common">Cassava</name>
    <name type="synonym">Jatropha manihot</name>
    <dbReference type="NCBI Taxonomy" id="3983"/>
    <lineage>
        <taxon>Eukaryota</taxon>
        <taxon>Viridiplantae</taxon>
        <taxon>Streptophyta</taxon>
        <taxon>Embryophyta</taxon>
        <taxon>Tracheophyta</taxon>
        <taxon>Spermatophyta</taxon>
        <taxon>Magnoliopsida</taxon>
        <taxon>eudicotyledons</taxon>
        <taxon>Gunneridae</taxon>
        <taxon>Pentapetalae</taxon>
        <taxon>rosids</taxon>
        <taxon>fabids</taxon>
        <taxon>Malpighiales</taxon>
        <taxon>Euphorbiaceae</taxon>
        <taxon>Crotonoideae</taxon>
        <taxon>Manihoteae</taxon>
        <taxon>Manihot</taxon>
    </lineage>
</organism>
<dbReference type="EMBL" id="KV451174">
    <property type="protein sequence ID" value="OAY21328.1"/>
    <property type="molecule type" value="Genomic_DNA"/>
</dbReference>